<comment type="caution">
    <text evidence="1">The sequence shown here is derived from an EMBL/GenBank/DDBJ whole genome shotgun (WGS) entry which is preliminary data.</text>
</comment>
<evidence type="ECO:0000313" key="2">
    <source>
        <dbReference type="Proteomes" id="UP000274822"/>
    </source>
</evidence>
<reference evidence="1 2" key="1">
    <citation type="journal article" date="2018" name="New Phytol.">
        <title>Phylogenomics of Endogonaceae and evolution of mycorrhizas within Mucoromycota.</title>
        <authorList>
            <person name="Chang Y."/>
            <person name="Desiro A."/>
            <person name="Na H."/>
            <person name="Sandor L."/>
            <person name="Lipzen A."/>
            <person name="Clum A."/>
            <person name="Barry K."/>
            <person name="Grigoriev I.V."/>
            <person name="Martin F.M."/>
            <person name="Stajich J.E."/>
            <person name="Smith M.E."/>
            <person name="Bonito G."/>
            <person name="Spatafora J.W."/>
        </authorList>
    </citation>
    <scope>NUCLEOTIDE SEQUENCE [LARGE SCALE GENOMIC DNA]</scope>
    <source>
        <strain evidence="1 2">AD002</strain>
    </source>
</reference>
<keyword evidence="2" id="KW-1185">Reference proteome</keyword>
<name>A0A433QZV9_9FUNG</name>
<dbReference type="AlphaFoldDB" id="A0A433QZV9"/>
<organism evidence="1 2">
    <name type="scientific">Jimgerdemannia flammicorona</name>
    <dbReference type="NCBI Taxonomy" id="994334"/>
    <lineage>
        <taxon>Eukaryota</taxon>
        <taxon>Fungi</taxon>
        <taxon>Fungi incertae sedis</taxon>
        <taxon>Mucoromycota</taxon>
        <taxon>Mucoromycotina</taxon>
        <taxon>Endogonomycetes</taxon>
        <taxon>Endogonales</taxon>
        <taxon>Endogonaceae</taxon>
        <taxon>Jimgerdemannia</taxon>
    </lineage>
</organism>
<proteinExistence type="predicted"/>
<protein>
    <submittedName>
        <fullName evidence="1">Uncharacterized protein</fullName>
    </submittedName>
</protein>
<accession>A0A433QZV9</accession>
<sequence>MTSLPPDFFYRALSYVFIFQKENPYDLDRYFDDELWDDIIQIFANTIKVGIVCKNPNYPK</sequence>
<dbReference type="Proteomes" id="UP000274822">
    <property type="component" value="Unassembled WGS sequence"/>
</dbReference>
<gene>
    <name evidence="1" type="ORF">BC938DRAFT_472001</name>
</gene>
<dbReference type="EMBL" id="RBNJ01000127">
    <property type="protein sequence ID" value="RUS35336.1"/>
    <property type="molecule type" value="Genomic_DNA"/>
</dbReference>
<evidence type="ECO:0000313" key="1">
    <source>
        <dbReference type="EMBL" id="RUS35336.1"/>
    </source>
</evidence>